<evidence type="ECO:0000313" key="3">
    <source>
        <dbReference type="Proteomes" id="UP000008694"/>
    </source>
</evidence>
<proteinExistence type="predicted"/>
<organism evidence="3">
    <name type="scientific">Arabidopsis lyrata subsp. lyrata</name>
    <name type="common">Lyre-leaved rock-cress</name>
    <dbReference type="NCBI Taxonomy" id="81972"/>
    <lineage>
        <taxon>Eukaryota</taxon>
        <taxon>Viridiplantae</taxon>
        <taxon>Streptophyta</taxon>
        <taxon>Embryophyta</taxon>
        <taxon>Tracheophyta</taxon>
        <taxon>Spermatophyta</taxon>
        <taxon>Magnoliopsida</taxon>
        <taxon>eudicotyledons</taxon>
        <taxon>Gunneridae</taxon>
        <taxon>Pentapetalae</taxon>
        <taxon>rosids</taxon>
        <taxon>malvids</taxon>
        <taxon>Brassicales</taxon>
        <taxon>Brassicaceae</taxon>
        <taxon>Camelineae</taxon>
        <taxon>Arabidopsis</taxon>
    </lineage>
</organism>
<dbReference type="Gramene" id="scaffold_104598.1">
    <property type="protein sequence ID" value="scaffold_104598.1"/>
    <property type="gene ID" value="scaffold_104598.1"/>
</dbReference>
<dbReference type="EMBL" id="GL348713">
    <property type="protein sequence ID" value="EFH67757.1"/>
    <property type="molecule type" value="Genomic_DNA"/>
</dbReference>
<protein>
    <submittedName>
        <fullName evidence="2">Predicted protein</fullName>
    </submittedName>
</protein>
<keyword evidence="3" id="KW-1185">Reference proteome</keyword>
<dbReference type="Proteomes" id="UP000008694">
    <property type="component" value="Unassembled WGS sequence"/>
</dbReference>
<dbReference type="HOGENOM" id="CLU_2592998_0_0_1"/>
<dbReference type="AlphaFoldDB" id="D7KE45"/>
<reference evidence="3" key="1">
    <citation type="journal article" date="2011" name="Nat. Genet.">
        <title>The Arabidopsis lyrata genome sequence and the basis of rapid genome size change.</title>
        <authorList>
            <person name="Hu T.T."/>
            <person name="Pattyn P."/>
            <person name="Bakker E.G."/>
            <person name="Cao J."/>
            <person name="Cheng J.-F."/>
            <person name="Clark R.M."/>
            <person name="Fahlgren N."/>
            <person name="Fawcett J.A."/>
            <person name="Grimwood J."/>
            <person name="Gundlach H."/>
            <person name="Haberer G."/>
            <person name="Hollister J.D."/>
            <person name="Ossowski S."/>
            <person name="Ottilar R.P."/>
            <person name="Salamov A.A."/>
            <person name="Schneeberger K."/>
            <person name="Spannagl M."/>
            <person name="Wang X."/>
            <person name="Yang L."/>
            <person name="Nasrallah M.E."/>
            <person name="Bergelson J."/>
            <person name="Carrington J.C."/>
            <person name="Gaut B.S."/>
            <person name="Schmutz J."/>
            <person name="Mayer K.F.X."/>
            <person name="Van de Peer Y."/>
            <person name="Grigoriev I.V."/>
            <person name="Nordborg M."/>
            <person name="Weigel D."/>
            <person name="Guo Y.-L."/>
        </authorList>
    </citation>
    <scope>NUCLEOTIDE SEQUENCE [LARGE SCALE GENOMIC DNA]</scope>
    <source>
        <strain evidence="3">cv. MN47</strain>
    </source>
</reference>
<gene>
    <name evidence="2" type="ORF">ARALYDRAFT_891804</name>
</gene>
<feature type="region of interest" description="Disordered" evidence="1">
    <location>
        <begin position="14"/>
        <end position="33"/>
    </location>
</feature>
<evidence type="ECO:0000313" key="2">
    <source>
        <dbReference type="EMBL" id="EFH67757.1"/>
    </source>
</evidence>
<accession>D7KE45</accession>
<evidence type="ECO:0000256" key="1">
    <source>
        <dbReference type="SAM" id="MobiDB-lite"/>
    </source>
</evidence>
<sequence>MGDSGDGRVLRLDAEDATMMDIGDKNRPPGDPGNSNICLNTLYCIWKNHDIKFTLHIEGGEMFFNKVSLMMSLWEIQLSA</sequence>
<name>D7KE45_ARALL</name>